<feature type="transmembrane region" description="Helical" evidence="8">
    <location>
        <begin position="351"/>
        <end position="372"/>
    </location>
</feature>
<keyword evidence="4 8" id="KW-1133">Transmembrane helix</keyword>
<dbReference type="AlphaFoldDB" id="A0A6V7K048"/>
<sequence length="638" mass="73922">MKTDLIVHSTIIIISMNIIHCYVVIEQLDSLTKSLSDIKPLHTTLVFTYSNTQKNSDIIMDILYNEILHWKPMKLIEMTDQVPNERDFESSELVILYSSMLLLSYKDYIGGSQEQIYHIISCMKVYSMQTPDDYFLIMLKTLDTFDEEIEDILKFAWSEDILNIIILEIQHDINNLYESSHNYYSFMNTEHLYTMKVHQYDPFLKKFYHKPFTPGISLFPDFAKDMHGFPLSIYPLQQVPFGIVAWNKDASVRAKIGASYRLIEYLAKELNFTPIIEKSLYSRSDVSINTTGPATIALLQKLGHFVVAGIAPHQTEDIAEEVLRLRPIIPIDLGILMPIDYYINEQKIQDAIGSGILTLIITTIVWLVAVLMRVERKIWNLYFILRLLFSIPVRDQPRRPSQRVLFFLVVMIGFTFSKEIYSSLANIGVDSIKENDYNTIEEIKDSGCTPMILSVLFTRTFAHATEVELHLKENIVPTYKINECIDAAINYRNTCCLVSSLEGAFYRMKSQVIQGEYKLTFAKPIFWSDHGTFNIGKHAFYKRHMNRVISHLSEAGIIKRSYTHFSELLTGVIRKREKGKEIVGDSHALLSQIYAIEILGWAIAIIVFLGELFSYHCQYRVDRIFVVCKRNWKNSRFK</sequence>
<evidence type="ECO:0000256" key="3">
    <source>
        <dbReference type="ARBA" id="ARBA00022692"/>
    </source>
</evidence>
<protein>
    <recommendedName>
        <fullName evidence="10">Ionotropic glutamate receptor L-glutamate and glycine-binding domain-containing protein</fullName>
    </recommendedName>
</protein>
<keyword evidence="7" id="KW-0325">Glycoprotein</keyword>
<evidence type="ECO:0000256" key="5">
    <source>
        <dbReference type="ARBA" id="ARBA00023136"/>
    </source>
</evidence>
<organism evidence="9">
    <name type="scientific">Bracon brevicornis</name>
    <dbReference type="NCBI Taxonomy" id="1563983"/>
    <lineage>
        <taxon>Eukaryota</taxon>
        <taxon>Metazoa</taxon>
        <taxon>Ecdysozoa</taxon>
        <taxon>Arthropoda</taxon>
        <taxon>Hexapoda</taxon>
        <taxon>Insecta</taxon>
        <taxon>Pterygota</taxon>
        <taxon>Neoptera</taxon>
        <taxon>Endopterygota</taxon>
        <taxon>Hymenoptera</taxon>
        <taxon>Apocrita</taxon>
        <taxon>Ichneumonoidea</taxon>
        <taxon>Braconidae</taxon>
        <taxon>Braconinae</taxon>
        <taxon>Bracon</taxon>
    </lineage>
</organism>
<accession>A0A6V7K048</accession>
<feature type="transmembrane region" description="Helical" evidence="8">
    <location>
        <begin position="6"/>
        <end position="25"/>
    </location>
</feature>
<name>A0A6V7K048_9HYME</name>
<keyword evidence="3 8" id="KW-0812">Transmembrane</keyword>
<dbReference type="InterPro" id="IPR052192">
    <property type="entry name" value="Insect_Ionotropic_Sensory_Rcpt"/>
</dbReference>
<gene>
    <name evidence="9" type="ORF">BBRV_LOCUS65279</name>
</gene>
<evidence type="ECO:0008006" key="10">
    <source>
        <dbReference type="Google" id="ProtNLM"/>
    </source>
</evidence>
<keyword evidence="2" id="KW-1003">Cell membrane</keyword>
<evidence type="ECO:0000256" key="4">
    <source>
        <dbReference type="ARBA" id="ARBA00022989"/>
    </source>
</evidence>
<dbReference type="PANTHER" id="PTHR42643">
    <property type="entry name" value="IONOTROPIC RECEPTOR 20A-RELATED"/>
    <property type="match status" value="1"/>
</dbReference>
<evidence type="ECO:0000256" key="1">
    <source>
        <dbReference type="ARBA" id="ARBA00004651"/>
    </source>
</evidence>
<comment type="subcellular location">
    <subcellularLocation>
        <location evidence="1">Cell membrane</location>
        <topology evidence="1">Multi-pass membrane protein</topology>
    </subcellularLocation>
</comment>
<proteinExistence type="predicted"/>
<dbReference type="GO" id="GO:0005886">
    <property type="term" value="C:plasma membrane"/>
    <property type="evidence" value="ECO:0007669"/>
    <property type="project" value="UniProtKB-SubCell"/>
</dbReference>
<keyword evidence="6" id="KW-0675">Receptor</keyword>
<dbReference type="PANTHER" id="PTHR42643:SF24">
    <property type="entry name" value="IONOTROPIC RECEPTOR 60A"/>
    <property type="match status" value="1"/>
</dbReference>
<feature type="transmembrane region" description="Helical" evidence="8">
    <location>
        <begin position="593"/>
        <end position="613"/>
    </location>
</feature>
<reference evidence="9" key="1">
    <citation type="submission" date="2020-07" db="EMBL/GenBank/DDBJ databases">
        <authorList>
            <person name="Ferguson B K."/>
        </authorList>
    </citation>
    <scope>NUCLEOTIDE SEQUENCE</scope>
    <source>
        <strain evidence="9">L06</strain>
    </source>
</reference>
<evidence type="ECO:0000256" key="7">
    <source>
        <dbReference type="ARBA" id="ARBA00023180"/>
    </source>
</evidence>
<evidence type="ECO:0000256" key="8">
    <source>
        <dbReference type="SAM" id="Phobius"/>
    </source>
</evidence>
<evidence type="ECO:0000256" key="6">
    <source>
        <dbReference type="ARBA" id="ARBA00023170"/>
    </source>
</evidence>
<keyword evidence="5 8" id="KW-0472">Membrane</keyword>
<evidence type="ECO:0000313" key="9">
    <source>
        <dbReference type="EMBL" id="CAD1557118.1"/>
    </source>
</evidence>
<dbReference type="EMBL" id="CADCXW020000021">
    <property type="protein sequence ID" value="CAD1557118.1"/>
    <property type="molecule type" value="Genomic_DNA"/>
</dbReference>
<evidence type="ECO:0000256" key="2">
    <source>
        <dbReference type="ARBA" id="ARBA00022475"/>
    </source>
</evidence>